<comment type="caution">
    <text evidence="1">The sequence shown here is derived from an EMBL/GenBank/DDBJ whole genome shotgun (WGS) entry which is preliminary data.</text>
</comment>
<proteinExistence type="predicted"/>
<evidence type="ECO:0000313" key="1">
    <source>
        <dbReference type="EMBL" id="GIH95210.1"/>
    </source>
</evidence>
<accession>A0A8J3WN02</accession>
<sequence>MVRTIRSFTGRLLAGLLPGTQAQAMGCYEYWREDWCPNYAKGRTLMRVCDGHAVAVRSEPCSYGTPTCHGGMGPYGPSTYGPAYSGPCPPPTCPPFMMC</sequence>
<dbReference type="RefSeq" id="WP_204067295.1">
    <property type="nucleotide sequence ID" value="NZ_BOOJ01000051.1"/>
</dbReference>
<dbReference type="AlphaFoldDB" id="A0A8J3WN02"/>
<evidence type="ECO:0000313" key="2">
    <source>
        <dbReference type="Proteomes" id="UP000619788"/>
    </source>
</evidence>
<protein>
    <submittedName>
        <fullName evidence="1">Uncharacterized protein</fullName>
    </submittedName>
</protein>
<name>A0A8J3WN02_9ACTN</name>
<organism evidence="1 2">
    <name type="scientific">Planobispora siamensis</name>
    <dbReference type="NCBI Taxonomy" id="936338"/>
    <lineage>
        <taxon>Bacteria</taxon>
        <taxon>Bacillati</taxon>
        <taxon>Actinomycetota</taxon>
        <taxon>Actinomycetes</taxon>
        <taxon>Streptosporangiales</taxon>
        <taxon>Streptosporangiaceae</taxon>
        <taxon>Planobispora</taxon>
    </lineage>
</organism>
<dbReference type="Proteomes" id="UP000619788">
    <property type="component" value="Unassembled WGS sequence"/>
</dbReference>
<reference evidence="1 2" key="1">
    <citation type="submission" date="2021-01" db="EMBL/GenBank/DDBJ databases">
        <title>Whole genome shotgun sequence of Planobispora siamensis NBRC 107568.</title>
        <authorList>
            <person name="Komaki H."/>
            <person name="Tamura T."/>
        </authorList>
    </citation>
    <scope>NUCLEOTIDE SEQUENCE [LARGE SCALE GENOMIC DNA]</scope>
    <source>
        <strain evidence="1 2">NBRC 107568</strain>
    </source>
</reference>
<gene>
    <name evidence="1" type="ORF">Psi01_58400</name>
</gene>
<keyword evidence="2" id="KW-1185">Reference proteome</keyword>
<dbReference type="EMBL" id="BOOJ01000051">
    <property type="protein sequence ID" value="GIH95210.1"/>
    <property type="molecule type" value="Genomic_DNA"/>
</dbReference>